<reference evidence="3" key="1">
    <citation type="submission" date="2011-04" db="EMBL/GenBank/DDBJ databases">
        <title>The complete genome of Porphyromonas asaccharolytica DSM 20707.</title>
        <authorList>
            <person name="Lucas S."/>
            <person name="Han J."/>
            <person name="Lapidus A."/>
            <person name="Bruce D."/>
            <person name="Goodwin L."/>
            <person name="Pitluck S."/>
            <person name="Peters L."/>
            <person name="Kyrpides N."/>
            <person name="Mavromatis K."/>
            <person name="Ivanova N."/>
            <person name="Ovchinnikova G."/>
            <person name="Pagani I."/>
            <person name="Lu M."/>
            <person name="Detter J.C."/>
            <person name="Tapia R."/>
            <person name="Han C."/>
            <person name="Land M."/>
            <person name="Hauser L."/>
            <person name="Markowitz V."/>
            <person name="Cheng J.-F."/>
            <person name="Hugenholtz P."/>
            <person name="Woyke T."/>
            <person name="Wu D."/>
            <person name="Gronow S."/>
            <person name="Wellnitz S."/>
            <person name="Brambilla E."/>
            <person name="Klenk H.-P."/>
            <person name="Eisen J.A."/>
        </authorList>
    </citation>
    <scope>NUCLEOTIDE SEQUENCE [LARGE SCALE GENOMIC DNA]</scope>
    <source>
        <strain evidence="3">ATCC 25260 / DSM 20707 / VPI 4198</strain>
    </source>
</reference>
<feature type="transmembrane region" description="Helical" evidence="1">
    <location>
        <begin position="330"/>
        <end position="351"/>
    </location>
</feature>
<keyword evidence="1" id="KW-0472">Membrane</keyword>
<feature type="transmembrane region" description="Helical" evidence="1">
    <location>
        <begin position="246"/>
        <end position="264"/>
    </location>
</feature>
<keyword evidence="1" id="KW-0812">Transmembrane</keyword>
<evidence type="ECO:0008006" key="4">
    <source>
        <dbReference type="Google" id="ProtNLM"/>
    </source>
</evidence>
<dbReference type="AlphaFoldDB" id="F4KKI1"/>
<organism evidence="2 3">
    <name type="scientific">Porphyromonas asaccharolytica (strain ATCC 25260 / DSM 20707 / BCRC 10618 / CCUG 7834 / JCM 6326 / LMG 13178 / VPI 4198 / B440)</name>
    <name type="common">Bacteroides asaccharolyticus</name>
    <dbReference type="NCBI Taxonomy" id="879243"/>
    <lineage>
        <taxon>Bacteria</taxon>
        <taxon>Pseudomonadati</taxon>
        <taxon>Bacteroidota</taxon>
        <taxon>Bacteroidia</taxon>
        <taxon>Bacteroidales</taxon>
        <taxon>Porphyromonadaceae</taxon>
        <taxon>Porphyromonas</taxon>
    </lineage>
</organism>
<dbReference type="STRING" id="879243.Poras_0963"/>
<dbReference type="HOGENOM" id="CLU_670581_0_0_10"/>
<evidence type="ECO:0000256" key="1">
    <source>
        <dbReference type="SAM" id="Phobius"/>
    </source>
</evidence>
<dbReference type="EMBL" id="CP002689">
    <property type="protein sequence ID" value="AEE12906.1"/>
    <property type="molecule type" value="Genomic_DNA"/>
</dbReference>
<keyword evidence="3" id="KW-1185">Reference proteome</keyword>
<feature type="transmembrane region" description="Helical" evidence="1">
    <location>
        <begin position="363"/>
        <end position="380"/>
    </location>
</feature>
<protein>
    <recommendedName>
        <fullName evidence="4">O-antigen polymerase</fullName>
    </recommendedName>
</protein>
<proteinExistence type="predicted"/>
<sequence length="410" mass="46025">MTYFQIDTVSGKELPSAPHKLRPQGSTVRNHISNSILYLILSANVLQYSFWGMQNPAYGILRDIIIGLVAILFLVTVRSLEIQQALTKVKLLRVWLFCALFFGIGTLTAYAFGATLTFGTLRDVTITLGVLLIGYHKQIDSTFFARFTMLYIVLGAVSAYSYVAVFGFEIHDQYIVDYKNQIAPLFAILALLAVSHSIYIKRGKLLMILSALLLITIIGILRSRTALVALLFCTMLYLFSSQKVSIWVKVLVTCVLVAFIASNIELISEIFIAGKQGTDLDTISSGRVSRISDGLDFLSRGNNLLVGSLWGEQYDGGIVHLFLMNLWIEYGGILSLPIILLYIIFLGKVVARCLKRKERLENRYDVTPFLMLFLFIVSFNEYSYPFSPISALFLAYLLFGAYLRQLQSLV</sequence>
<evidence type="ECO:0000313" key="2">
    <source>
        <dbReference type="EMBL" id="AEE12906.1"/>
    </source>
</evidence>
<feature type="transmembrane region" description="Helical" evidence="1">
    <location>
        <begin position="206"/>
        <end position="239"/>
    </location>
</feature>
<dbReference type="KEGG" id="pah:Poras_0963"/>
<accession>F4KKI1</accession>
<evidence type="ECO:0000313" key="3">
    <source>
        <dbReference type="Proteomes" id="UP000006545"/>
    </source>
</evidence>
<name>F4KKI1_PORAD</name>
<keyword evidence="1" id="KW-1133">Transmembrane helix</keyword>
<feature type="transmembrane region" description="Helical" evidence="1">
    <location>
        <begin position="386"/>
        <end position="403"/>
    </location>
</feature>
<dbReference type="RefSeq" id="WP_013760388.1">
    <property type="nucleotide sequence ID" value="NC_015501.1"/>
</dbReference>
<feature type="transmembrane region" description="Helical" evidence="1">
    <location>
        <begin position="36"/>
        <end position="54"/>
    </location>
</feature>
<feature type="transmembrane region" description="Helical" evidence="1">
    <location>
        <begin position="149"/>
        <end position="170"/>
    </location>
</feature>
<gene>
    <name evidence="2" type="ordered locus">Poras_0963</name>
</gene>
<feature type="transmembrane region" description="Helical" evidence="1">
    <location>
        <begin position="92"/>
        <end position="112"/>
    </location>
</feature>
<dbReference type="Proteomes" id="UP000006545">
    <property type="component" value="Chromosome"/>
</dbReference>
<feature type="transmembrane region" description="Helical" evidence="1">
    <location>
        <begin position="182"/>
        <end position="200"/>
    </location>
</feature>
<feature type="transmembrane region" description="Helical" evidence="1">
    <location>
        <begin position="60"/>
        <end position="80"/>
    </location>
</feature>